<reference evidence="1 2" key="1">
    <citation type="submission" date="2024-02" db="EMBL/GenBank/DDBJ databases">
        <title>Complete sequences of two Paenibacillus sp. strains and one Lysinibacillus strain isolated from the environment on STAA medium highlight biotechnological potential.</title>
        <authorList>
            <person name="Attere S.A."/>
            <person name="Piche L.C."/>
            <person name="Intertaglia L."/>
            <person name="Lami R."/>
            <person name="Charette S.J."/>
            <person name="Vincent A.T."/>
        </authorList>
    </citation>
    <scope>NUCLEOTIDE SEQUENCE [LARGE SCALE GENOMIC DNA]</scope>
    <source>
        <strain evidence="1 2">Y5S-7</strain>
    </source>
</reference>
<gene>
    <name evidence="1" type="ORF">V6668_30095</name>
</gene>
<sequence>MDPGRKAGRNKPSDIKMAGIMGDVVFFKNQEEFKDWLEEHHAEAIEIWVGYFGISTGRASLTWSASVDAALCFGWIDGIRKTIDKQSYKIRFTPRKVNSVWSAVNVKKVKALIQLGKMRPEGMHVFNNRTDAQGYSSEQRNVELAKEYEEQIKANQTAWLFFTNLSPSYKRDSIWWVMSAKKEETRLRRLGMLIASSEEGLKFQHCKKYYRIRKYK</sequence>
<proteinExistence type="predicted"/>
<evidence type="ECO:0000313" key="1">
    <source>
        <dbReference type="EMBL" id="WWP20612.1"/>
    </source>
</evidence>
<dbReference type="AlphaFoldDB" id="A0ABD8ASP2"/>
<dbReference type="EMBL" id="CP145892">
    <property type="protein sequence ID" value="WWP20612.1"/>
    <property type="molecule type" value="Genomic_DNA"/>
</dbReference>
<dbReference type="Proteomes" id="UP001364764">
    <property type="component" value="Chromosome"/>
</dbReference>
<evidence type="ECO:0000313" key="2">
    <source>
        <dbReference type="Proteomes" id="UP001364764"/>
    </source>
</evidence>
<dbReference type="RefSeq" id="WP_255319789.1">
    <property type="nucleotide sequence ID" value="NZ_BIMJ01000016.1"/>
</dbReference>
<accession>A0ABD8ASP2</accession>
<protein>
    <submittedName>
        <fullName evidence="1">YdeI/OmpD-associated family protein</fullName>
    </submittedName>
</protein>
<organism evidence="1 2">
    <name type="scientific">Paenibacillus amylolyticus</name>
    <dbReference type="NCBI Taxonomy" id="1451"/>
    <lineage>
        <taxon>Bacteria</taxon>
        <taxon>Bacillati</taxon>
        <taxon>Bacillota</taxon>
        <taxon>Bacilli</taxon>
        <taxon>Bacillales</taxon>
        <taxon>Paenibacillaceae</taxon>
        <taxon>Paenibacillus</taxon>
    </lineage>
</organism>
<dbReference type="GeneID" id="93479818"/>
<name>A0ABD8ASP2_PAEAM</name>
<dbReference type="Pfam" id="PF13376">
    <property type="entry name" value="OmdA"/>
    <property type="match status" value="1"/>
</dbReference>